<gene>
    <name evidence="11" type="ORF">MNB_SV-15-1510</name>
</gene>
<keyword evidence="5" id="KW-0547">Nucleotide-binding</keyword>
<dbReference type="CDD" id="cd00082">
    <property type="entry name" value="HisKA"/>
    <property type="match status" value="1"/>
</dbReference>
<keyword evidence="6 11" id="KW-0418">Kinase</keyword>
<dbReference type="Gene3D" id="1.10.287.130">
    <property type="match status" value="1"/>
</dbReference>
<dbReference type="GO" id="GO:0000156">
    <property type="term" value="F:phosphorelay response regulator activity"/>
    <property type="evidence" value="ECO:0007669"/>
    <property type="project" value="TreeGrafter"/>
</dbReference>
<keyword evidence="8" id="KW-0902">Two-component regulatory system</keyword>
<dbReference type="PANTHER" id="PTHR42878">
    <property type="entry name" value="TWO-COMPONENT HISTIDINE KINASE"/>
    <property type="match status" value="1"/>
</dbReference>
<evidence type="ECO:0000256" key="1">
    <source>
        <dbReference type="ARBA" id="ARBA00000085"/>
    </source>
</evidence>
<keyword evidence="4" id="KW-0808">Transferase</keyword>
<protein>
    <recommendedName>
        <fullName evidence="2">histidine kinase</fullName>
        <ecNumber evidence="2">2.7.13.3</ecNumber>
    </recommendedName>
</protein>
<dbReference type="InterPro" id="IPR003661">
    <property type="entry name" value="HisK_dim/P_dom"/>
</dbReference>
<dbReference type="EC" id="2.7.13.3" evidence="2"/>
<accession>A0A1W1EHE0</accession>
<dbReference type="InterPro" id="IPR004358">
    <property type="entry name" value="Sig_transdc_His_kin-like_C"/>
</dbReference>
<dbReference type="AlphaFoldDB" id="A0A1W1EHE0"/>
<feature type="transmembrane region" description="Helical" evidence="9">
    <location>
        <begin position="125"/>
        <end position="148"/>
    </location>
</feature>
<dbReference type="GO" id="GO:0000155">
    <property type="term" value="F:phosphorelay sensor kinase activity"/>
    <property type="evidence" value="ECO:0007669"/>
    <property type="project" value="InterPro"/>
</dbReference>
<dbReference type="SUPFAM" id="SSF55874">
    <property type="entry name" value="ATPase domain of HSP90 chaperone/DNA topoisomerase II/histidine kinase"/>
    <property type="match status" value="1"/>
</dbReference>
<reference evidence="11" key="1">
    <citation type="submission" date="2016-10" db="EMBL/GenBank/DDBJ databases">
        <authorList>
            <person name="de Groot N.N."/>
        </authorList>
    </citation>
    <scope>NUCLEOTIDE SEQUENCE</scope>
</reference>
<evidence type="ECO:0000259" key="10">
    <source>
        <dbReference type="PROSITE" id="PS50109"/>
    </source>
</evidence>
<evidence type="ECO:0000256" key="6">
    <source>
        <dbReference type="ARBA" id="ARBA00022777"/>
    </source>
</evidence>
<name>A0A1W1EHE0_9ZZZZ</name>
<dbReference type="Pfam" id="PF00512">
    <property type="entry name" value="HisKA"/>
    <property type="match status" value="1"/>
</dbReference>
<evidence type="ECO:0000256" key="3">
    <source>
        <dbReference type="ARBA" id="ARBA00022553"/>
    </source>
</evidence>
<dbReference type="EMBL" id="FRYL01000001">
    <property type="protein sequence ID" value="SHO80256.1"/>
    <property type="molecule type" value="Genomic_DNA"/>
</dbReference>
<dbReference type="PROSITE" id="PS50109">
    <property type="entry name" value="HIS_KIN"/>
    <property type="match status" value="1"/>
</dbReference>
<evidence type="ECO:0000256" key="2">
    <source>
        <dbReference type="ARBA" id="ARBA00012438"/>
    </source>
</evidence>
<dbReference type="PRINTS" id="PR00344">
    <property type="entry name" value="BCTRLSENSOR"/>
</dbReference>
<dbReference type="InterPro" id="IPR003594">
    <property type="entry name" value="HATPase_dom"/>
</dbReference>
<evidence type="ECO:0000256" key="8">
    <source>
        <dbReference type="ARBA" id="ARBA00023012"/>
    </source>
</evidence>
<keyword evidence="3" id="KW-0597">Phosphoprotein</keyword>
<evidence type="ECO:0000256" key="7">
    <source>
        <dbReference type="ARBA" id="ARBA00022840"/>
    </source>
</evidence>
<dbReference type="Gene3D" id="3.30.565.10">
    <property type="entry name" value="Histidine kinase-like ATPase, C-terminal domain"/>
    <property type="match status" value="1"/>
</dbReference>
<comment type="catalytic activity">
    <reaction evidence="1">
        <text>ATP + protein L-histidine = ADP + protein N-phospho-L-histidine.</text>
        <dbReference type="EC" id="2.7.13.3"/>
    </reaction>
</comment>
<keyword evidence="9" id="KW-0812">Transmembrane</keyword>
<dbReference type="SUPFAM" id="SSF47384">
    <property type="entry name" value="Homodimeric domain of signal transducing histidine kinase"/>
    <property type="match status" value="1"/>
</dbReference>
<dbReference type="InterPro" id="IPR005467">
    <property type="entry name" value="His_kinase_dom"/>
</dbReference>
<evidence type="ECO:0000256" key="9">
    <source>
        <dbReference type="SAM" id="Phobius"/>
    </source>
</evidence>
<keyword evidence="9" id="KW-0472">Membrane</keyword>
<dbReference type="PANTHER" id="PTHR42878:SF7">
    <property type="entry name" value="SENSOR HISTIDINE KINASE GLRK"/>
    <property type="match status" value="1"/>
</dbReference>
<evidence type="ECO:0000313" key="11">
    <source>
        <dbReference type="EMBL" id="SHO80256.1"/>
    </source>
</evidence>
<dbReference type="Pfam" id="PF02518">
    <property type="entry name" value="HATPase_c"/>
    <property type="match status" value="1"/>
</dbReference>
<feature type="domain" description="Histidine kinase" evidence="10">
    <location>
        <begin position="226"/>
        <end position="430"/>
    </location>
</feature>
<sequence length="430" mass="49845">MKDIYIENTKLDLLNNINILSFQIDNLKNIDILAKKVKKVVNLRVTIIAKDGRVLGDSDKNFNLMDNHSNRAEIREAKYQKYGSSIRYSNTLQKNLLYVSKRFTINKTIYYIRMARDIAIINQKFLYLSIKIAIFFLLFMLFVFWVSLRISKNVEDETKYILEFLRDLTHGNKAIKIESNYSIEFHKITKLLTLTSKKLAQKNQKKSKYTAKLKLLNRQKDDIISAISHEFKNPIAVISGYTQIILEDKDINPIIRENFLKKILSNSNKLTNMIDRLRLSIRLDNDKGVSIFELSNINSLIVGVIEDIKSTYKNRDIIFISNNDINIEIDKAMFSVVIINLIENAIKYSQDKVIIELDTYSLKIKDTGIGIKSSDIEKITDKFYRVSTNSWNNSLGVGLSLVKNIINIHKFKLKITSIENEGSIFEIVFK</sequence>
<evidence type="ECO:0000256" key="5">
    <source>
        <dbReference type="ARBA" id="ARBA00022741"/>
    </source>
</evidence>
<keyword evidence="9" id="KW-1133">Transmembrane helix</keyword>
<dbReference type="SMART" id="SM00387">
    <property type="entry name" value="HATPase_c"/>
    <property type="match status" value="1"/>
</dbReference>
<dbReference type="InterPro" id="IPR050351">
    <property type="entry name" value="BphY/WalK/GraS-like"/>
</dbReference>
<dbReference type="CDD" id="cd00075">
    <property type="entry name" value="HATPase"/>
    <property type="match status" value="1"/>
</dbReference>
<organism evidence="11">
    <name type="scientific">hydrothermal vent metagenome</name>
    <dbReference type="NCBI Taxonomy" id="652676"/>
    <lineage>
        <taxon>unclassified sequences</taxon>
        <taxon>metagenomes</taxon>
        <taxon>ecological metagenomes</taxon>
    </lineage>
</organism>
<dbReference type="InterPro" id="IPR036097">
    <property type="entry name" value="HisK_dim/P_sf"/>
</dbReference>
<evidence type="ECO:0000256" key="4">
    <source>
        <dbReference type="ARBA" id="ARBA00022679"/>
    </source>
</evidence>
<dbReference type="GO" id="GO:0007234">
    <property type="term" value="P:osmosensory signaling via phosphorelay pathway"/>
    <property type="evidence" value="ECO:0007669"/>
    <property type="project" value="TreeGrafter"/>
</dbReference>
<dbReference type="SMART" id="SM00388">
    <property type="entry name" value="HisKA"/>
    <property type="match status" value="1"/>
</dbReference>
<dbReference type="GO" id="GO:0030295">
    <property type="term" value="F:protein kinase activator activity"/>
    <property type="evidence" value="ECO:0007669"/>
    <property type="project" value="TreeGrafter"/>
</dbReference>
<dbReference type="GO" id="GO:0005524">
    <property type="term" value="F:ATP binding"/>
    <property type="evidence" value="ECO:0007669"/>
    <property type="project" value="UniProtKB-KW"/>
</dbReference>
<keyword evidence="7" id="KW-0067">ATP-binding</keyword>
<proteinExistence type="predicted"/>
<dbReference type="InterPro" id="IPR036890">
    <property type="entry name" value="HATPase_C_sf"/>
</dbReference>